<protein>
    <submittedName>
        <fullName evidence="1">Uncharacterized protein</fullName>
    </submittedName>
</protein>
<sequence>MKHTYQLNLFVWMLALLTGCINETPKTLVIDVSKDTSWLYPSYFNPLKSEAKLLVTLESNLDASGYITFDNTSSQSFTFFNTKKVKTTSTSSKRLIHKGIAKTYFFENDLGPSRFSYVGHSNKGHLAITIQEVGLNESAPPGFTFLQGTYHTKTTNKSTF</sequence>
<evidence type="ECO:0000313" key="1">
    <source>
        <dbReference type="EMBL" id="SOD88851.1"/>
    </source>
</evidence>
<gene>
    <name evidence="1" type="ORF">SAMN06269250_2865</name>
</gene>
<name>A0A286G008_9BACT</name>
<dbReference type="PROSITE" id="PS51257">
    <property type="entry name" value="PROKAR_LIPOPROTEIN"/>
    <property type="match status" value="1"/>
</dbReference>
<evidence type="ECO:0000313" key="2">
    <source>
        <dbReference type="Proteomes" id="UP000219452"/>
    </source>
</evidence>
<dbReference type="Proteomes" id="UP000219452">
    <property type="component" value="Unassembled WGS sequence"/>
</dbReference>
<organism evidence="1 2">
    <name type="scientific">Spirosoma fluviale</name>
    <dbReference type="NCBI Taxonomy" id="1597977"/>
    <lineage>
        <taxon>Bacteria</taxon>
        <taxon>Pseudomonadati</taxon>
        <taxon>Bacteroidota</taxon>
        <taxon>Cytophagia</taxon>
        <taxon>Cytophagales</taxon>
        <taxon>Cytophagaceae</taxon>
        <taxon>Spirosoma</taxon>
    </lineage>
</organism>
<reference evidence="2" key="1">
    <citation type="submission" date="2017-09" db="EMBL/GenBank/DDBJ databases">
        <authorList>
            <person name="Varghese N."/>
            <person name="Submissions S."/>
        </authorList>
    </citation>
    <scope>NUCLEOTIDE SEQUENCE [LARGE SCALE GENOMIC DNA]</scope>
    <source>
        <strain evidence="2">DSM 29961</strain>
    </source>
</reference>
<dbReference type="AlphaFoldDB" id="A0A286G008"/>
<keyword evidence="2" id="KW-1185">Reference proteome</keyword>
<dbReference type="EMBL" id="OCNH01000002">
    <property type="protein sequence ID" value="SOD88851.1"/>
    <property type="molecule type" value="Genomic_DNA"/>
</dbReference>
<proteinExistence type="predicted"/>
<accession>A0A286G008</accession>
<dbReference type="RefSeq" id="WP_097126474.1">
    <property type="nucleotide sequence ID" value="NZ_OCNH01000002.1"/>
</dbReference>